<dbReference type="OrthoDB" id="3231188at2759"/>
<gene>
    <name evidence="2" type="ORF">BJ322DRAFT_1109782</name>
</gene>
<feature type="compositionally biased region" description="Polar residues" evidence="1">
    <location>
        <begin position="380"/>
        <end position="390"/>
    </location>
</feature>
<dbReference type="Pfam" id="PF20414">
    <property type="entry name" value="DUF6698"/>
    <property type="match status" value="1"/>
</dbReference>
<feature type="compositionally biased region" description="Pro residues" evidence="1">
    <location>
        <begin position="406"/>
        <end position="417"/>
    </location>
</feature>
<sequence>MPTPLSEQHYNDNSSSEEPDTPRSLEDHLRDLQREASKLRAKNRALKSTRPAKDSRPCSTASSVSLTTHQEDDATVRGYRSAGKRFVLLSDLWPKESVLRLPYPPHLKSLGPWHSGRCASDAAWNEGSVAELYELLPERYHELIEHSVLFANEFMMGAKSARTALIDTVRKKASRIFAIRSVTDVEMYAKCYNRSTVPVFANLLKSPKNPDETYATYPCILFKNYEVDNRGLFGSVAILNILKAVLYGPTTIGSTTENQRSGPKGSARTWELKTVTPGCITMAAVIAQFIISPDQLFSEKGAISKINYCDRFKQYKRLIIKNIDTPRMVQLITRLNTELFHIHSPNEPSSAGAQVVIDEEDEFCLAFQNEVTIDLDDSTESAQTEPTTNPILPPSLSVPTDVGPSTLPPNPNAPSTPPFTNTDEPFATSDSKGKPAGKPTAAKKKSSKKGNDGAAVQANTRRMTRNAGGGTKKAGGAKTNKA</sequence>
<reference evidence="2" key="2">
    <citation type="submission" date="2020-11" db="EMBL/GenBank/DDBJ databases">
        <authorList>
            <consortium name="DOE Joint Genome Institute"/>
            <person name="Kuo A."/>
            <person name="Miyauchi S."/>
            <person name="Kiss E."/>
            <person name="Drula E."/>
            <person name="Kohler A."/>
            <person name="Sanchez-Garcia M."/>
            <person name="Andreopoulos B."/>
            <person name="Barry K.W."/>
            <person name="Bonito G."/>
            <person name="Buee M."/>
            <person name="Carver A."/>
            <person name="Chen C."/>
            <person name="Cichocki N."/>
            <person name="Clum A."/>
            <person name="Culley D."/>
            <person name="Crous P.W."/>
            <person name="Fauchery L."/>
            <person name="Girlanda M."/>
            <person name="Hayes R."/>
            <person name="Keri Z."/>
            <person name="Labutti K."/>
            <person name="Lipzen A."/>
            <person name="Lombard V."/>
            <person name="Magnuson J."/>
            <person name="Maillard F."/>
            <person name="Morin E."/>
            <person name="Murat C."/>
            <person name="Nolan M."/>
            <person name="Ohm R."/>
            <person name="Pangilinan J."/>
            <person name="Pereira M."/>
            <person name="Perotto S."/>
            <person name="Peter M."/>
            <person name="Riley R."/>
            <person name="Sitrit Y."/>
            <person name="Stielow B."/>
            <person name="Szollosi G."/>
            <person name="Zifcakova L."/>
            <person name="Stursova M."/>
            <person name="Spatafora J.W."/>
            <person name="Tedersoo L."/>
            <person name="Vaario L.-M."/>
            <person name="Yamada A."/>
            <person name="Yan M."/>
            <person name="Wang P."/>
            <person name="Xu J."/>
            <person name="Bruns T."/>
            <person name="Baldrian P."/>
            <person name="Vilgalys R."/>
            <person name="Henrissat B."/>
            <person name="Grigoriev I.V."/>
            <person name="Hibbett D."/>
            <person name="Nagy L.G."/>
            <person name="Martin F.M."/>
        </authorList>
    </citation>
    <scope>NUCLEOTIDE SEQUENCE</scope>
    <source>
        <strain evidence="2">UH-Tt-Lm1</strain>
    </source>
</reference>
<feature type="compositionally biased region" description="Basic and acidic residues" evidence="1">
    <location>
        <begin position="20"/>
        <end position="38"/>
    </location>
</feature>
<evidence type="ECO:0000313" key="2">
    <source>
        <dbReference type="EMBL" id="KAF9783932.1"/>
    </source>
</evidence>
<feature type="region of interest" description="Disordered" evidence="1">
    <location>
        <begin position="378"/>
        <end position="482"/>
    </location>
</feature>
<keyword evidence="3" id="KW-1185">Reference proteome</keyword>
<dbReference type="InterPro" id="IPR046521">
    <property type="entry name" value="DUF6698"/>
</dbReference>
<accession>A0A9P6HC01</accession>
<feature type="compositionally biased region" description="Polar residues" evidence="1">
    <location>
        <begin position="1"/>
        <end position="16"/>
    </location>
</feature>
<comment type="caution">
    <text evidence="2">The sequence shown here is derived from an EMBL/GenBank/DDBJ whole genome shotgun (WGS) entry which is preliminary data.</text>
</comment>
<protein>
    <submittedName>
        <fullName evidence="2">Uncharacterized protein</fullName>
    </submittedName>
</protein>
<feature type="compositionally biased region" description="Polar residues" evidence="1">
    <location>
        <begin position="57"/>
        <end position="68"/>
    </location>
</feature>
<feature type="region of interest" description="Disordered" evidence="1">
    <location>
        <begin position="1"/>
        <end position="71"/>
    </location>
</feature>
<dbReference type="Proteomes" id="UP000736335">
    <property type="component" value="Unassembled WGS sequence"/>
</dbReference>
<evidence type="ECO:0000313" key="3">
    <source>
        <dbReference type="Proteomes" id="UP000736335"/>
    </source>
</evidence>
<dbReference type="AlphaFoldDB" id="A0A9P6HC01"/>
<name>A0A9P6HC01_9AGAM</name>
<evidence type="ECO:0000256" key="1">
    <source>
        <dbReference type="SAM" id="MobiDB-lite"/>
    </source>
</evidence>
<dbReference type="EMBL" id="WIUZ02000009">
    <property type="protein sequence ID" value="KAF9783932.1"/>
    <property type="molecule type" value="Genomic_DNA"/>
</dbReference>
<proteinExistence type="predicted"/>
<reference evidence="2" key="1">
    <citation type="journal article" date="2020" name="Nat. Commun.">
        <title>Large-scale genome sequencing of mycorrhizal fungi provides insights into the early evolution of symbiotic traits.</title>
        <authorList>
            <person name="Miyauchi S."/>
            <person name="Kiss E."/>
            <person name="Kuo A."/>
            <person name="Drula E."/>
            <person name="Kohler A."/>
            <person name="Sanchez-Garcia M."/>
            <person name="Morin E."/>
            <person name="Andreopoulos B."/>
            <person name="Barry K.W."/>
            <person name="Bonito G."/>
            <person name="Buee M."/>
            <person name="Carver A."/>
            <person name="Chen C."/>
            <person name="Cichocki N."/>
            <person name="Clum A."/>
            <person name="Culley D."/>
            <person name="Crous P.W."/>
            <person name="Fauchery L."/>
            <person name="Girlanda M."/>
            <person name="Hayes R.D."/>
            <person name="Keri Z."/>
            <person name="LaButti K."/>
            <person name="Lipzen A."/>
            <person name="Lombard V."/>
            <person name="Magnuson J."/>
            <person name="Maillard F."/>
            <person name="Murat C."/>
            <person name="Nolan M."/>
            <person name="Ohm R.A."/>
            <person name="Pangilinan J."/>
            <person name="Pereira M.F."/>
            <person name="Perotto S."/>
            <person name="Peter M."/>
            <person name="Pfister S."/>
            <person name="Riley R."/>
            <person name="Sitrit Y."/>
            <person name="Stielow J.B."/>
            <person name="Szollosi G."/>
            <person name="Zifcakova L."/>
            <person name="Stursova M."/>
            <person name="Spatafora J.W."/>
            <person name="Tedersoo L."/>
            <person name="Vaario L.M."/>
            <person name="Yamada A."/>
            <person name="Yan M."/>
            <person name="Wang P."/>
            <person name="Xu J."/>
            <person name="Bruns T."/>
            <person name="Baldrian P."/>
            <person name="Vilgalys R."/>
            <person name="Dunand C."/>
            <person name="Henrissat B."/>
            <person name="Grigoriev I.V."/>
            <person name="Hibbett D."/>
            <person name="Nagy L.G."/>
            <person name="Martin F.M."/>
        </authorList>
    </citation>
    <scope>NUCLEOTIDE SEQUENCE</scope>
    <source>
        <strain evidence="2">UH-Tt-Lm1</strain>
    </source>
</reference>
<organism evidence="2 3">
    <name type="scientific">Thelephora terrestris</name>
    <dbReference type="NCBI Taxonomy" id="56493"/>
    <lineage>
        <taxon>Eukaryota</taxon>
        <taxon>Fungi</taxon>
        <taxon>Dikarya</taxon>
        <taxon>Basidiomycota</taxon>
        <taxon>Agaricomycotina</taxon>
        <taxon>Agaricomycetes</taxon>
        <taxon>Thelephorales</taxon>
        <taxon>Thelephoraceae</taxon>
        <taxon>Thelephora</taxon>
    </lineage>
</organism>